<dbReference type="SUPFAM" id="SSF52266">
    <property type="entry name" value="SGNH hydrolase"/>
    <property type="match status" value="1"/>
</dbReference>
<dbReference type="Proteomes" id="UP000007113">
    <property type="component" value="Chromosome"/>
</dbReference>
<dbReference type="HOGENOM" id="CLU_862673_0_0_0"/>
<dbReference type="AlphaFoldDB" id="G8NZS0"/>
<dbReference type="KEGG" id="gma:AciX8_0189"/>
<protein>
    <submittedName>
        <fullName evidence="1">Uncharacterized protein</fullName>
    </submittedName>
</protein>
<gene>
    <name evidence="1" type="ordered locus">AciX8_0189</name>
</gene>
<proteinExistence type="predicted"/>
<evidence type="ECO:0000313" key="1">
    <source>
        <dbReference type="EMBL" id="AEU34547.1"/>
    </source>
</evidence>
<sequence precursor="true">MSSRPLLRILAVCLVLLAAGNLLLSRWSRSLSSHRAIDNLQQAPDSDLLFVGNSLLDGRVDSAALNQGAASAGRTFRPLNAALSATDPHDQTFLAQYALWTQPHLHTLVVGFYDYQLTEETRVTPADLLGNHGIALDERFPVRVVASIDHFSTAQTGELLLLRALPMAANRVSFWKYAERLRYSMSRMGMPPEPPITMIRPWSYYNGEPRKFLEDPSHFNSSYEYVFGQAAKERMQVVLVLMPMSPLHSKVFYTRQLWQDYLVKLRDLAQQRGFTFVDASAWMPEDVQFEDALHMTKPAATTFSFRLGAELAAAQGSAKAGN</sequence>
<evidence type="ECO:0000313" key="2">
    <source>
        <dbReference type="Proteomes" id="UP000007113"/>
    </source>
</evidence>
<dbReference type="STRING" id="682795.AciX8_0189"/>
<name>G8NZS0_GRAMM</name>
<organism evidence="1 2">
    <name type="scientific">Granulicella mallensis (strain ATCC BAA-1857 / DSM 23137 / MP5ACTX8)</name>
    <dbReference type="NCBI Taxonomy" id="682795"/>
    <lineage>
        <taxon>Bacteria</taxon>
        <taxon>Pseudomonadati</taxon>
        <taxon>Acidobacteriota</taxon>
        <taxon>Terriglobia</taxon>
        <taxon>Terriglobales</taxon>
        <taxon>Acidobacteriaceae</taxon>
        <taxon>Granulicella</taxon>
    </lineage>
</organism>
<reference evidence="1 2" key="1">
    <citation type="submission" date="2011-11" db="EMBL/GenBank/DDBJ databases">
        <title>Complete sequence of Granulicella mallensis MP5ACTX8.</title>
        <authorList>
            <consortium name="US DOE Joint Genome Institute"/>
            <person name="Lucas S."/>
            <person name="Copeland A."/>
            <person name="Lapidus A."/>
            <person name="Cheng J.-F."/>
            <person name="Goodwin L."/>
            <person name="Pitluck S."/>
            <person name="Peters L."/>
            <person name="Lu M."/>
            <person name="Detter J.C."/>
            <person name="Han C."/>
            <person name="Tapia R."/>
            <person name="Land M."/>
            <person name="Hauser L."/>
            <person name="Kyrpides N."/>
            <person name="Ivanova N."/>
            <person name="Mikhailova N."/>
            <person name="Pagani I."/>
            <person name="Rawat S."/>
            <person name="Mannisto M."/>
            <person name="Haggblom M."/>
            <person name="Woyke T."/>
        </authorList>
    </citation>
    <scope>NUCLEOTIDE SEQUENCE [LARGE SCALE GENOMIC DNA]</scope>
    <source>
        <strain evidence="2">ATCC BAA-1857 / DSM 23137 / MP5ACTX8</strain>
    </source>
</reference>
<accession>G8NZS0</accession>
<dbReference type="EMBL" id="CP003130">
    <property type="protein sequence ID" value="AEU34547.1"/>
    <property type="molecule type" value="Genomic_DNA"/>
</dbReference>
<keyword evidence="2" id="KW-1185">Reference proteome</keyword>